<dbReference type="Proteomes" id="UP000707356">
    <property type="component" value="Unassembled WGS sequence"/>
</dbReference>
<comment type="caution">
    <text evidence="1">The sequence shown here is derived from an EMBL/GenBank/DDBJ whole genome shotgun (WGS) entry which is preliminary data.</text>
</comment>
<evidence type="ECO:0000313" key="2">
    <source>
        <dbReference type="Proteomes" id="UP000707356"/>
    </source>
</evidence>
<organism evidence="1 2">
    <name type="scientific">Pegethrix bostrychoides GSE-TBD4-15B</name>
    <dbReference type="NCBI Taxonomy" id="2839662"/>
    <lineage>
        <taxon>Bacteria</taxon>
        <taxon>Bacillati</taxon>
        <taxon>Cyanobacteriota</taxon>
        <taxon>Cyanophyceae</taxon>
        <taxon>Oculatellales</taxon>
        <taxon>Oculatellaceae</taxon>
        <taxon>Pegethrix</taxon>
    </lineage>
</organism>
<dbReference type="AlphaFoldDB" id="A0A951PAZ0"/>
<dbReference type="Pfam" id="PF08819">
    <property type="entry name" value="DUF1802"/>
    <property type="match status" value="1"/>
</dbReference>
<dbReference type="InterPro" id="IPR014923">
    <property type="entry name" value="DUF1802"/>
</dbReference>
<proteinExistence type="predicted"/>
<dbReference type="InterPro" id="IPR008307">
    <property type="entry name" value="UCP018957"/>
</dbReference>
<reference evidence="1" key="2">
    <citation type="journal article" date="2022" name="Microbiol. Resour. Announc.">
        <title>Metagenome Sequencing to Explore Phylogenomics of Terrestrial Cyanobacteria.</title>
        <authorList>
            <person name="Ward R.D."/>
            <person name="Stajich J.E."/>
            <person name="Johansen J.R."/>
            <person name="Huntemann M."/>
            <person name="Clum A."/>
            <person name="Foster B."/>
            <person name="Foster B."/>
            <person name="Roux S."/>
            <person name="Palaniappan K."/>
            <person name="Varghese N."/>
            <person name="Mukherjee S."/>
            <person name="Reddy T.B.K."/>
            <person name="Daum C."/>
            <person name="Copeland A."/>
            <person name="Chen I.A."/>
            <person name="Ivanova N.N."/>
            <person name="Kyrpides N.C."/>
            <person name="Shapiro N."/>
            <person name="Eloe-Fadrosh E.A."/>
            <person name="Pietrasiak N."/>
        </authorList>
    </citation>
    <scope>NUCLEOTIDE SEQUENCE</scope>
    <source>
        <strain evidence="1">GSE-TBD4-15B</strain>
    </source>
</reference>
<sequence length="204" mass="23057">MQGLALKEWAVAVAALAHGETILLLRKGGIHEQRFVLPQAAQPAQFWLYPTYEHQKPELLKPDYACQVQPVESGWHPETVEIQAWAKVTDGLELESAADIAALLPHHIWNERFVTERLRWKPKLPLTALLLRVYRLDHPQMIPYREAYSGCKSWIDLAADLAVDLATDLAARATPALSDTAYTEQRMRLSHDLSPLATSEVSYQ</sequence>
<gene>
    <name evidence="1" type="ORF">KME07_11030</name>
</gene>
<evidence type="ECO:0000313" key="1">
    <source>
        <dbReference type="EMBL" id="MBW4465957.1"/>
    </source>
</evidence>
<reference evidence="1" key="1">
    <citation type="submission" date="2021-05" db="EMBL/GenBank/DDBJ databases">
        <authorList>
            <person name="Pietrasiak N."/>
            <person name="Ward R."/>
            <person name="Stajich J.E."/>
            <person name="Kurbessoian T."/>
        </authorList>
    </citation>
    <scope>NUCLEOTIDE SEQUENCE</scope>
    <source>
        <strain evidence="1">GSE-TBD4-15B</strain>
    </source>
</reference>
<dbReference type="PIRSF" id="PIRSF018957">
    <property type="entry name" value="UCP018957"/>
    <property type="match status" value="1"/>
</dbReference>
<accession>A0A951PAZ0</accession>
<name>A0A951PAZ0_9CYAN</name>
<protein>
    <submittedName>
        <fullName evidence="1">DUF1802 family protein</fullName>
    </submittedName>
</protein>
<dbReference type="EMBL" id="JAHHHV010000064">
    <property type="protein sequence ID" value="MBW4465957.1"/>
    <property type="molecule type" value="Genomic_DNA"/>
</dbReference>